<dbReference type="EMBL" id="JARH01000054">
    <property type="protein sequence ID" value="EXF85850.1"/>
    <property type="molecule type" value="Genomic_DNA"/>
</dbReference>
<dbReference type="HOGENOM" id="CLU_1704081_0_0_1"/>
<keyword evidence="2" id="KW-1185">Reference proteome</keyword>
<gene>
    <name evidence="1" type="ORF">CFIO01_11726</name>
</gene>
<proteinExistence type="predicted"/>
<accession>A0A010RAZ2</accession>
<evidence type="ECO:0000313" key="2">
    <source>
        <dbReference type="Proteomes" id="UP000020467"/>
    </source>
</evidence>
<organism evidence="1 2">
    <name type="scientific">Colletotrichum fioriniae PJ7</name>
    <dbReference type="NCBI Taxonomy" id="1445577"/>
    <lineage>
        <taxon>Eukaryota</taxon>
        <taxon>Fungi</taxon>
        <taxon>Dikarya</taxon>
        <taxon>Ascomycota</taxon>
        <taxon>Pezizomycotina</taxon>
        <taxon>Sordariomycetes</taxon>
        <taxon>Hypocreomycetidae</taxon>
        <taxon>Glomerellales</taxon>
        <taxon>Glomerellaceae</taxon>
        <taxon>Colletotrichum</taxon>
        <taxon>Colletotrichum acutatum species complex</taxon>
    </lineage>
</organism>
<dbReference type="Proteomes" id="UP000020467">
    <property type="component" value="Unassembled WGS sequence"/>
</dbReference>
<evidence type="ECO:0000313" key="1">
    <source>
        <dbReference type="EMBL" id="EXF85850.1"/>
    </source>
</evidence>
<sequence length="154" mass="16798">MLRLALYVPAGTAGTSLSQRFMHHGGTEWRDVIGGALVTLCADSNASTGTHLEPPVGLMRKRTSGSLETNVVIHHTSKLSPKPPRGRCKTPEQFYFIVLRPDSSFNNRDFTGFHGSPLVAIHPTAAAAVVVILHPSSSTTERTTTNLKHHDRRH</sequence>
<dbReference type="AlphaFoldDB" id="A0A010RAZ2"/>
<comment type="caution">
    <text evidence="1">The sequence shown here is derived from an EMBL/GenBank/DDBJ whole genome shotgun (WGS) entry which is preliminary data.</text>
</comment>
<name>A0A010RAZ2_9PEZI</name>
<reference evidence="1 2" key="1">
    <citation type="submission" date="2014-02" db="EMBL/GenBank/DDBJ databases">
        <title>The genome sequence of Colletotrichum fioriniae PJ7.</title>
        <authorList>
            <person name="Baroncelli R."/>
            <person name="Thon M.R."/>
        </authorList>
    </citation>
    <scope>NUCLEOTIDE SEQUENCE [LARGE SCALE GENOMIC DNA]</scope>
    <source>
        <strain evidence="1 2">PJ7</strain>
    </source>
</reference>
<protein>
    <submittedName>
        <fullName evidence="1">Uncharacterized protein</fullName>
    </submittedName>
</protein>
<dbReference type="KEGG" id="cfj:CFIO01_11726"/>